<dbReference type="Gene3D" id="3.40.50.300">
    <property type="entry name" value="P-loop containing nucleotide triphosphate hydrolases"/>
    <property type="match status" value="1"/>
</dbReference>
<comment type="caution">
    <text evidence="6">The sequence shown here is derived from an EMBL/GenBank/DDBJ whole genome shotgun (WGS) entry which is preliminary data.</text>
</comment>
<proteinExistence type="inferred from homology"/>
<reference evidence="6" key="2">
    <citation type="submission" date="2020-09" db="EMBL/GenBank/DDBJ databases">
        <authorList>
            <person name="Sun Q."/>
            <person name="Zhou Y."/>
        </authorList>
    </citation>
    <scope>NUCLEOTIDE SEQUENCE</scope>
    <source>
        <strain evidence="6">CGMCC 1.7081</strain>
    </source>
</reference>
<dbReference type="Proteomes" id="UP000611500">
    <property type="component" value="Unassembled WGS sequence"/>
</dbReference>
<accession>A0A8J3H6X6</accession>
<keyword evidence="2" id="KW-0813">Transport</keyword>
<evidence type="ECO:0000313" key="7">
    <source>
        <dbReference type="Proteomes" id="UP000611500"/>
    </source>
</evidence>
<dbReference type="InterPro" id="IPR017871">
    <property type="entry name" value="ABC_transporter-like_CS"/>
</dbReference>
<evidence type="ECO:0000256" key="4">
    <source>
        <dbReference type="ARBA" id="ARBA00022840"/>
    </source>
</evidence>
<dbReference type="Pfam" id="PF00005">
    <property type="entry name" value="ABC_tran"/>
    <property type="match status" value="1"/>
</dbReference>
<gene>
    <name evidence="6" type="ORF">GCM10010961_12800</name>
</gene>
<dbReference type="SMART" id="SM00382">
    <property type="entry name" value="AAA"/>
    <property type="match status" value="1"/>
</dbReference>
<evidence type="ECO:0000256" key="2">
    <source>
        <dbReference type="ARBA" id="ARBA00022448"/>
    </source>
</evidence>
<feature type="domain" description="ABC transporter" evidence="5">
    <location>
        <begin position="5"/>
        <end position="252"/>
    </location>
</feature>
<keyword evidence="4 6" id="KW-0067">ATP-binding</keyword>
<dbReference type="InterPro" id="IPR003593">
    <property type="entry name" value="AAA+_ATPase"/>
</dbReference>
<evidence type="ECO:0000256" key="3">
    <source>
        <dbReference type="ARBA" id="ARBA00022741"/>
    </source>
</evidence>
<organism evidence="6 7">
    <name type="scientific">Pseudodonghicola xiamenensis</name>
    <dbReference type="NCBI Taxonomy" id="337702"/>
    <lineage>
        <taxon>Bacteria</taxon>
        <taxon>Pseudomonadati</taxon>
        <taxon>Pseudomonadota</taxon>
        <taxon>Alphaproteobacteria</taxon>
        <taxon>Rhodobacterales</taxon>
        <taxon>Paracoccaceae</taxon>
        <taxon>Pseudodonghicola</taxon>
    </lineage>
</organism>
<dbReference type="GO" id="GO:0005524">
    <property type="term" value="F:ATP binding"/>
    <property type="evidence" value="ECO:0007669"/>
    <property type="project" value="UniProtKB-KW"/>
</dbReference>
<dbReference type="PANTHER" id="PTHR43776">
    <property type="entry name" value="TRANSPORT ATP-BINDING PROTEIN"/>
    <property type="match status" value="1"/>
</dbReference>
<keyword evidence="7" id="KW-1185">Reference proteome</keyword>
<keyword evidence="3" id="KW-0547">Nucleotide-binding</keyword>
<dbReference type="GO" id="GO:0016887">
    <property type="term" value="F:ATP hydrolysis activity"/>
    <property type="evidence" value="ECO:0007669"/>
    <property type="project" value="InterPro"/>
</dbReference>
<dbReference type="RefSeq" id="WP_051312161.1">
    <property type="nucleotide sequence ID" value="NZ_BNAP01000003.1"/>
</dbReference>
<dbReference type="InterPro" id="IPR003439">
    <property type="entry name" value="ABC_transporter-like_ATP-bd"/>
</dbReference>
<dbReference type="PROSITE" id="PS50893">
    <property type="entry name" value="ABC_TRANSPORTER_2"/>
    <property type="match status" value="1"/>
</dbReference>
<dbReference type="EMBL" id="BNAP01000003">
    <property type="protein sequence ID" value="GHG85604.1"/>
    <property type="molecule type" value="Genomic_DNA"/>
</dbReference>
<dbReference type="InterPro" id="IPR027417">
    <property type="entry name" value="P-loop_NTPase"/>
</dbReference>
<protein>
    <submittedName>
        <fullName evidence="6">ABC transporter ATP-binding protein</fullName>
    </submittedName>
</protein>
<evidence type="ECO:0000256" key="1">
    <source>
        <dbReference type="ARBA" id="ARBA00005417"/>
    </source>
</evidence>
<comment type="similarity">
    <text evidence="1">Belongs to the ABC transporter superfamily.</text>
</comment>
<dbReference type="GO" id="GO:0055085">
    <property type="term" value="P:transmembrane transport"/>
    <property type="evidence" value="ECO:0007669"/>
    <property type="project" value="UniProtKB-ARBA"/>
</dbReference>
<evidence type="ECO:0000259" key="5">
    <source>
        <dbReference type="PROSITE" id="PS50893"/>
    </source>
</evidence>
<dbReference type="PANTHER" id="PTHR43776:SF7">
    <property type="entry name" value="D,D-DIPEPTIDE TRANSPORT ATP-BINDING PROTEIN DDPF-RELATED"/>
    <property type="match status" value="1"/>
</dbReference>
<dbReference type="InterPro" id="IPR050319">
    <property type="entry name" value="ABC_transp_ATP-bind"/>
</dbReference>
<dbReference type="SUPFAM" id="SSF52540">
    <property type="entry name" value="P-loop containing nucleoside triphosphate hydrolases"/>
    <property type="match status" value="1"/>
</dbReference>
<name>A0A8J3H6X6_9RHOB</name>
<dbReference type="CDD" id="cd03257">
    <property type="entry name" value="ABC_NikE_OppD_transporters"/>
    <property type="match status" value="1"/>
</dbReference>
<dbReference type="AlphaFoldDB" id="A0A8J3H6X6"/>
<dbReference type="PROSITE" id="PS00211">
    <property type="entry name" value="ABC_TRANSPORTER_1"/>
    <property type="match status" value="1"/>
</dbReference>
<sequence length="265" mass="29018">MSVLLDIRGVTRRYPRPRKQLFHHEEALVAVDNVTVQITQGRTLGIVGESGSGKSTLARMVMAFEAPDEGEVLFEGKNIHALGKRELQALRPEFQMIFQDPFGSLDPRRSVGWSVAQPLRAAGMKPDQALILKTLEQVGLRAADIDRFPHEFSGGQRQRIAIARAIVTRPKLLVADEAVSALDVSVRAQILNLLMDLQDEMGLGILFISHDLAVVSSLCDDLLVLRNGVVVEQGLAGDILNNPGHEYTHTLLTAAQLELQGEHAA</sequence>
<reference evidence="6" key="1">
    <citation type="journal article" date="2014" name="Int. J. Syst. Evol. Microbiol.">
        <title>Complete genome sequence of Corynebacterium casei LMG S-19264T (=DSM 44701T), isolated from a smear-ripened cheese.</title>
        <authorList>
            <consortium name="US DOE Joint Genome Institute (JGI-PGF)"/>
            <person name="Walter F."/>
            <person name="Albersmeier A."/>
            <person name="Kalinowski J."/>
            <person name="Ruckert C."/>
        </authorList>
    </citation>
    <scope>NUCLEOTIDE SEQUENCE</scope>
    <source>
        <strain evidence="6">CGMCC 1.7081</strain>
    </source>
</reference>
<evidence type="ECO:0000313" key="6">
    <source>
        <dbReference type="EMBL" id="GHG85604.1"/>
    </source>
</evidence>